<dbReference type="PATRIC" id="fig|1303518.3.peg.669"/>
<accession>S0ET25</accession>
<dbReference type="GO" id="GO:0009055">
    <property type="term" value="F:electron transfer activity"/>
    <property type="evidence" value="ECO:0007669"/>
    <property type="project" value="TreeGrafter"/>
</dbReference>
<name>S0ET25_CHTCT</name>
<evidence type="ECO:0000313" key="8">
    <source>
        <dbReference type="EMBL" id="CCW34489.1"/>
    </source>
</evidence>
<dbReference type="InterPro" id="IPR001041">
    <property type="entry name" value="2Fe-2S_ferredoxin-type"/>
</dbReference>
<dbReference type="OrthoDB" id="9799640at2"/>
<dbReference type="GO" id="GO:0051537">
    <property type="term" value="F:2 iron, 2 sulfur cluster binding"/>
    <property type="evidence" value="ECO:0007669"/>
    <property type="project" value="UniProtKB-KW"/>
</dbReference>
<sequence>MKAQVEIIVEREGVSLEEEKGSDVNRILAVEGYTLLDALLDTGIALPHECGGNCACTTCRVFVEAGAELLSPMEEAERDRLILENVYQPRIRLACQALIRSPNNSLSSDLRIKLLIPPS</sequence>
<comment type="cofactor">
    <cofactor evidence="6">
        <name>[2Fe-2S] cluster</name>
        <dbReference type="ChEBI" id="CHEBI:190135"/>
    </cofactor>
</comment>
<dbReference type="PANTHER" id="PTHR23426">
    <property type="entry name" value="FERREDOXIN/ADRENODOXIN"/>
    <property type="match status" value="1"/>
</dbReference>
<dbReference type="GO" id="GO:0046872">
    <property type="term" value="F:metal ion binding"/>
    <property type="evidence" value="ECO:0007669"/>
    <property type="project" value="UniProtKB-KW"/>
</dbReference>
<dbReference type="Gene3D" id="3.10.20.30">
    <property type="match status" value="1"/>
</dbReference>
<evidence type="ECO:0000256" key="5">
    <source>
        <dbReference type="ARBA" id="ARBA00023014"/>
    </source>
</evidence>
<dbReference type="InterPro" id="IPR036010">
    <property type="entry name" value="2Fe-2S_ferredoxin-like_sf"/>
</dbReference>
<keyword evidence="2" id="KW-0001">2Fe-2S</keyword>
<dbReference type="PANTHER" id="PTHR23426:SF65">
    <property type="entry name" value="FERREDOXIN-2, MITOCHONDRIAL"/>
    <property type="match status" value="1"/>
</dbReference>
<organism evidence="8 9">
    <name type="scientific">Chthonomonas calidirosea (strain DSM 23976 / ICMP 18418 / T49)</name>
    <dbReference type="NCBI Taxonomy" id="1303518"/>
    <lineage>
        <taxon>Bacteria</taxon>
        <taxon>Bacillati</taxon>
        <taxon>Armatimonadota</taxon>
        <taxon>Chthonomonadia</taxon>
        <taxon>Chthonomonadales</taxon>
        <taxon>Chthonomonadaceae</taxon>
        <taxon>Chthonomonas</taxon>
    </lineage>
</organism>
<dbReference type="EMBL" id="HF951689">
    <property type="protein sequence ID" value="CCW34489.1"/>
    <property type="molecule type" value="Genomic_DNA"/>
</dbReference>
<dbReference type="RefSeq" id="WP_016482051.1">
    <property type="nucleotide sequence ID" value="NC_021487.1"/>
</dbReference>
<evidence type="ECO:0000256" key="1">
    <source>
        <dbReference type="ARBA" id="ARBA00010914"/>
    </source>
</evidence>
<dbReference type="InterPro" id="IPR001055">
    <property type="entry name" value="Adrenodoxin-like"/>
</dbReference>
<dbReference type="Pfam" id="PF00111">
    <property type="entry name" value="Fer2"/>
    <property type="match status" value="1"/>
</dbReference>
<keyword evidence="9" id="KW-1185">Reference proteome</keyword>
<dbReference type="InterPro" id="IPR012675">
    <property type="entry name" value="Beta-grasp_dom_sf"/>
</dbReference>
<protein>
    <submittedName>
        <fullName evidence="8">Ferredoxin</fullName>
    </submittedName>
</protein>
<reference evidence="9" key="1">
    <citation type="submission" date="2013-03" db="EMBL/GenBank/DDBJ databases">
        <title>Genome sequence of Chthonomonas calidirosea, the first sequenced genome from the Armatimonadetes phylum (formally candidate division OP10).</title>
        <authorList>
            <person name="Lee K.C.Y."/>
            <person name="Morgan X.C."/>
            <person name="Dunfield P.F."/>
            <person name="Tamas I."/>
            <person name="Houghton K.M."/>
            <person name="Vyssotski M."/>
            <person name="Ryan J.L.J."/>
            <person name="Lagutin K."/>
            <person name="McDonald I.R."/>
            <person name="Stott M.B."/>
        </authorList>
    </citation>
    <scope>NUCLEOTIDE SEQUENCE [LARGE SCALE GENOMIC DNA]</scope>
    <source>
        <strain evidence="9">DSM 23976 / ICMP 18418 / T49</strain>
    </source>
</reference>
<evidence type="ECO:0000256" key="6">
    <source>
        <dbReference type="ARBA" id="ARBA00034078"/>
    </source>
</evidence>
<dbReference type="KEGG" id="ccz:CCALI_00664"/>
<keyword evidence="3" id="KW-0479">Metal-binding</keyword>
<dbReference type="InParanoid" id="S0ET25"/>
<dbReference type="PROSITE" id="PS51085">
    <property type="entry name" value="2FE2S_FER_2"/>
    <property type="match status" value="1"/>
</dbReference>
<comment type="similarity">
    <text evidence="1">Belongs to the adrenodoxin/putidaredoxin family.</text>
</comment>
<gene>
    <name evidence="8" type="ORF">CCALI_00664</name>
</gene>
<evidence type="ECO:0000256" key="2">
    <source>
        <dbReference type="ARBA" id="ARBA00022714"/>
    </source>
</evidence>
<dbReference type="HOGENOM" id="CLU_082632_5_2_0"/>
<dbReference type="STRING" id="454171.CP488_00489"/>
<keyword evidence="4" id="KW-0408">Iron</keyword>
<dbReference type="eggNOG" id="COG0633">
    <property type="taxonomic scope" value="Bacteria"/>
</dbReference>
<dbReference type="AlphaFoldDB" id="S0ET25"/>
<dbReference type="SUPFAM" id="SSF54292">
    <property type="entry name" value="2Fe-2S ferredoxin-like"/>
    <property type="match status" value="1"/>
</dbReference>
<evidence type="ECO:0000259" key="7">
    <source>
        <dbReference type="PROSITE" id="PS51085"/>
    </source>
</evidence>
<dbReference type="GO" id="GO:0140647">
    <property type="term" value="P:P450-containing electron transport chain"/>
    <property type="evidence" value="ECO:0007669"/>
    <property type="project" value="InterPro"/>
</dbReference>
<keyword evidence="5" id="KW-0411">Iron-sulfur</keyword>
<dbReference type="CDD" id="cd00207">
    <property type="entry name" value="fer2"/>
    <property type="match status" value="1"/>
</dbReference>
<proteinExistence type="inferred from homology"/>
<evidence type="ECO:0000313" key="9">
    <source>
        <dbReference type="Proteomes" id="UP000014227"/>
    </source>
</evidence>
<evidence type="ECO:0000256" key="4">
    <source>
        <dbReference type="ARBA" id="ARBA00023004"/>
    </source>
</evidence>
<dbReference type="Proteomes" id="UP000014227">
    <property type="component" value="Chromosome I"/>
</dbReference>
<evidence type="ECO:0000256" key="3">
    <source>
        <dbReference type="ARBA" id="ARBA00022723"/>
    </source>
</evidence>
<feature type="domain" description="2Fe-2S ferredoxin-type" evidence="7">
    <location>
        <begin position="3"/>
        <end position="118"/>
    </location>
</feature>